<dbReference type="AlphaFoldDB" id="A0A6C0LJH7"/>
<accession>A0A6C0LJH7</accession>
<evidence type="ECO:0000256" key="1">
    <source>
        <dbReference type="SAM" id="Coils"/>
    </source>
</evidence>
<dbReference type="EMBL" id="MN740485">
    <property type="protein sequence ID" value="QHU29332.1"/>
    <property type="molecule type" value="Genomic_DNA"/>
</dbReference>
<organism evidence="2">
    <name type="scientific">viral metagenome</name>
    <dbReference type="NCBI Taxonomy" id="1070528"/>
    <lineage>
        <taxon>unclassified sequences</taxon>
        <taxon>metagenomes</taxon>
        <taxon>organismal metagenomes</taxon>
    </lineage>
</organism>
<protein>
    <submittedName>
        <fullName evidence="2">Uncharacterized protein</fullName>
    </submittedName>
</protein>
<reference evidence="2" key="1">
    <citation type="journal article" date="2020" name="Nature">
        <title>Giant virus diversity and host interactions through global metagenomics.</title>
        <authorList>
            <person name="Schulz F."/>
            <person name="Roux S."/>
            <person name="Paez-Espino D."/>
            <person name="Jungbluth S."/>
            <person name="Walsh D.A."/>
            <person name="Denef V.J."/>
            <person name="McMahon K.D."/>
            <person name="Konstantinidis K.T."/>
            <person name="Eloe-Fadrosh E.A."/>
            <person name="Kyrpides N.C."/>
            <person name="Woyke T."/>
        </authorList>
    </citation>
    <scope>NUCLEOTIDE SEQUENCE</scope>
    <source>
        <strain evidence="2">GVMAG-M-3300027804-47</strain>
    </source>
</reference>
<sequence>MYNSLYYIFTKDYTDEYSNSAMYLKDKLHKQKILSESKERELRYIRRKYEDLSRKYNSLEWKYNELLLNTHYNRSYYNTLEDKYNLLKKQSTIASTIYDTNGDILCINDDYEHL</sequence>
<feature type="coiled-coil region" evidence="1">
    <location>
        <begin position="35"/>
        <end position="69"/>
    </location>
</feature>
<keyword evidence="1" id="KW-0175">Coiled coil</keyword>
<evidence type="ECO:0000313" key="2">
    <source>
        <dbReference type="EMBL" id="QHU29332.1"/>
    </source>
</evidence>
<proteinExistence type="predicted"/>
<name>A0A6C0LJH7_9ZZZZ</name>